<gene>
    <name evidence="1" type="ORF">S12H4_10380</name>
</gene>
<proteinExistence type="predicted"/>
<organism evidence="1">
    <name type="scientific">marine sediment metagenome</name>
    <dbReference type="NCBI Taxonomy" id="412755"/>
    <lineage>
        <taxon>unclassified sequences</taxon>
        <taxon>metagenomes</taxon>
        <taxon>ecological metagenomes</taxon>
    </lineage>
</organism>
<evidence type="ECO:0000313" key="1">
    <source>
        <dbReference type="EMBL" id="GAI62972.1"/>
    </source>
</evidence>
<feature type="non-terminal residue" evidence="1">
    <location>
        <position position="281"/>
    </location>
</feature>
<name>X1Q395_9ZZZZ</name>
<protein>
    <submittedName>
        <fullName evidence="1">Uncharacterized protein</fullName>
    </submittedName>
</protein>
<dbReference type="EMBL" id="BARW01004426">
    <property type="protein sequence ID" value="GAI62972.1"/>
    <property type="molecule type" value="Genomic_DNA"/>
</dbReference>
<comment type="caution">
    <text evidence="1">The sequence shown here is derived from an EMBL/GenBank/DDBJ whole genome shotgun (WGS) entry which is preliminary data.</text>
</comment>
<dbReference type="AlphaFoldDB" id="X1Q395"/>
<reference evidence="1" key="1">
    <citation type="journal article" date="2014" name="Front. Microbiol.">
        <title>High frequency of phylogenetically diverse reductive dehalogenase-homologous genes in deep subseafloor sedimentary metagenomes.</title>
        <authorList>
            <person name="Kawai M."/>
            <person name="Futagami T."/>
            <person name="Toyoda A."/>
            <person name="Takaki Y."/>
            <person name="Nishi S."/>
            <person name="Hori S."/>
            <person name="Arai W."/>
            <person name="Tsubouchi T."/>
            <person name="Morono Y."/>
            <person name="Uchiyama I."/>
            <person name="Ito T."/>
            <person name="Fujiyama A."/>
            <person name="Inagaki F."/>
            <person name="Takami H."/>
        </authorList>
    </citation>
    <scope>NUCLEOTIDE SEQUENCE</scope>
    <source>
        <strain evidence="1">Expedition CK06-06</strain>
    </source>
</reference>
<accession>X1Q395</accession>
<feature type="non-terminal residue" evidence="1">
    <location>
        <position position="1"/>
    </location>
</feature>
<sequence>ITLPPFPPVASEETTFIVAGEVPPEELGFRNFRILSYSKNGGPPVTPPGVLELDVGDRCRVNVGFDHMGDTVIGELHAAIGNLHHVPVDWIDEIVNAKKTFSAPSIPDWAPFEDSLDIIITSAISPGSYSMYAKIMGITGGDIFTEYLENVITIIGVPPEEADIKDFDFKLAKGTYDIGAQVPFTAPYDYKGIAQDGQLTISIGTGIAPTFNPVHTYNPLPVSFDAAADWETRGLEGNIALPELEAGQTYSVRAKLETLVKRTQETDTDWSAFDITPGPPT</sequence>